<accession>A0A657LK71</accession>
<dbReference type="Proteomes" id="UP000182661">
    <property type="component" value="Unassembled WGS sequence"/>
</dbReference>
<evidence type="ECO:0000313" key="2">
    <source>
        <dbReference type="Proteomes" id="UP000182661"/>
    </source>
</evidence>
<proteinExistence type="predicted"/>
<comment type="caution">
    <text evidence="1">The sequence shown here is derived from an EMBL/GenBank/DDBJ whole genome shotgun (WGS) entry which is preliminary data.</text>
</comment>
<sequence length="148" mass="16381">MIWPIVIICMLLAGIFYMRMTARAAKQENAPDTGLAILDFNRAFPDEAIRAIHATADGRSFFVRLHDGKAGFMQSQGAHYVCHLIEAGNVRVSNAPSGRGLSVHFTDFDYLDSVYEFRTAQHAAEVSLWLLGSFNPQSEFDDVPAASQ</sequence>
<name>A0A657LK71_9HYPH</name>
<dbReference type="RefSeq" id="WP_071835773.1">
    <property type="nucleotide sequence ID" value="NZ_LSRP01000151.1"/>
</dbReference>
<protein>
    <submittedName>
        <fullName evidence="1">Uncharacterized protein</fullName>
    </submittedName>
</protein>
<dbReference type="EMBL" id="LSRP01000151">
    <property type="protein sequence ID" value="OJF89938.1"/>
    <property type="molecule type" value="Genomic_DNA"/>
</dbReference>
<reference evidence="1 2" key="1">
    <citation type="submission" date="2016-02" db="EMBL/GenBank/DDBJ databases">
        <title>Genome sequencing of a beta-galactosidase producing bacteria Rhizobium sp. 59.</title>
        <authorList>
            <person name="Wang D."/>
            <person name="Kot W."/>
            <person name="Qin Y."/>
            <person name="Hansen L."/>
            <person name="Naqvi K."/>
            <person name="Rensing C."/>
        </authorList>
    </citation>
    <scope>NUCLEOTIDE SEQUENCE [LARGE SCALE GENOMIC DNA]</scope>
    <source>
        <strain evidence="1 2">59</strain>
    </source>
</reference>
<gene>
    <name evidence="1" type="ORF">AX760_08380</name>
</gene>
<dbReference type="OrthoDB" id="8445114at2"/>
<keyword evidence="2" id="KW-1185">Reference proteome</keyword>
<dbReference type="AlphaFoldDB" id="A0A657LK71"/>
<evidence type="ECO:0000313" key="1">
    <source>
        <dbReference type="EMBL" id="OJF89938.1"/>
    </source>
</evidence>
<organism evidence="1 2">
    <name type="scientific">Pararhizobium antarcticum</name>
    <dbReference type="NCBI Taxonomy" id="1798805"/>
    <lineage>
        <taxon>Bacteria</taxon>
        <taxon>Pseudomonadati</taxon>
        <taxon>Pseudomonadota</taxon>
        <taxon>Alphaproteobacteria</taxon>
        <taxon>Hyphomicrobiales</taxon>
        <taxon>Rhizobiaceae</taxon>
        <taxon>Rhizobium/Agrobacterium group</taxon>
        <taxon>Pararhizobium</taxon>
    </lineage>
</organism>